<comment type="caution">
    <text evidence="2">The sequence shown here is derived from an EMBL/GenBank/DDBJ whole genome shotgun (WGS) entry which is preliminary data.</text>
</comment>
<dbReference type="Proteomes" id="UP000717328">
    <property type="component" value="Unassembled WGS sequence"/>
</dbReference>
<reference evidence="2" key="2">
    <citation type="submission" date="2021-10" db="EMBL/GenBank/DDBJ databases">
        <title>Phylogenomics reveals ancestral predisposition of the termite-cultivated fungus Termitomyces towards a domesticated lifestyle.</title>
        <authorList>
            <person name="Auxier B."/>
            <person name="Grum-Grzhimaylo A."/>
            <person name="Cardenas M.E."/>
            <person name="Lodge J.D."/>
            <person name="Laessoe T."/>
            <person name="Pedersen O."/>
            <person name="Smith M.E."/>
            <person name="Kuyper T.W."/>
            <person name="Franco-Molano E.A."/>
            <person name="Baroni T.J."/>
            <person name="Aanen D.K."/>
        </authorList>
    </citation>
    <scope>NUCLEOTIDE SEQUENCE</scope>
    <source>
        <strain evidence="2">D49</strain>
    </source>
</reference>
<dbReference type="EMBL" id="JABCKI010008665">
    <property type="protein sequence ID" value="KAG5633215.1"/>
    <property type="molecule type" value="Genomic_DNA"/>
</dbReference>
<name>A0A9P7FLV4_9AGAR</name>
<proteinExistence type="predicted"/>
<organism evidence="2 3">
    <name type="scientific">Sphagnurus paluster</name>
    <dbReference type="NCBI Taxonomy" id="117069"/>
    <lineage>
        <taxon>Eukaryota</taxon>
        <taxon>Fungi</taxon>
        <taxon>Dikarya</taxon>
        <taxon>Basidiomycota</taxon>
        <taxon>Agaricomycotina</taxon>
        <taxon>Agaricomycetes</taxon>
        <taxon>Agaricomycetidae</taxon>
        <taxon>Agaricales</taxon>
        <taxon>Tricholomatineae</taxon>
        <taxon>Lyophyllaceae</taxon>
        <taxon>Sphagnurus</taxon>
    </lineage>
</organism>
<reference evidence="2" key="1">
    <citation type="submission" date="2021-02" db="EMBL/GenBank/DDBJ databases">
        <authorList>
            <person name="Nieuwenhuis M."/>
            <person name="Van De Peppel L.J.J."/>
        </authorList>
    </citation>
    <scope>NUCLEOTIDE SEQUENCE</scope>
    <source>
        <strain evidence="2">D49</strain>
    </source>
</reference>
<feature type="region of interest" description="Disordered" evidence="1">
    <location>
        <begin position="1"/>
        <end position="63"/>
    </location>
</feature>
<evidence type="ECO:0000313" key="3">
    <source>
        <dbReference type="Proteomes" id="UP000717328"/>
    </source>
</evidence>
<protein>
    <submittedName>
        <fullName evidence="2">Uncharacterized protein</fullName>
    </submittedName>
</protein>
<accession>A0A9P7FLV4</accession>
<gene>
    <name evidence="2" type="ORF">H0H81_009818</name>
</gene>
<keyword evidence="3" id="KW-1185">Reference proteome</keyword>
<feature type="compositionally biased region" description="Acidic residues" evidence="1">
    <location>
        <begin position="26"/>
        <end position="63"/>
    </location>
</feature>
<dbReference type="AlphaFoldDB" id="A0A9P7FLV4"/>
<feature type="non-terminal residue" evidence="2">
    <location>
        <position position="1"/>
    </location>
</feature>
<evidence type="ECO:0000313" key="2">
    <source>
        <dbReference type="EMBL" id="KAG5633215.1"/>
    </source>
</evidence>
<feature type="compositionally biased region" description="Basic and acidic residues" evidence="1">
    <location>
        <begin position="1"/>
        <end position="25"/>
    </location>
</feature>
<sequence>AFDRDKIADTQDHSDNEEHANKLTLDDEDEDDVVASGADEEDVGAEDGEDGAGDMEDEQGYAD</sequence>
<evidence type="ECO:0000256" key="1">
    <source>
        <dbReference type="SAM" id="MobiDB-lite"/>
    </source>
</evidence>